<protein>
    <recommendedName>
        <fullName evidence="4">RxLR effector candidate protein</fullName>
    </recommendedName>
</protein>
<comment type="caution">
    <text evidence="2">The sequence shown here is derived from an EMBL/GenBank/DDBJ whole genome shotgun (WGS) entry which is preliminary data.</text>
</comment>
<feature type="region of interest" description="Disordered" evidence="1">
    <location>
        <begin position="26"/>
        <end position="49"/>
    </location>
</feature>
<evidence type="ECO:0000313" key="2">
    <source>
        <dbReference type="EMBL" id="CAK7944634.1"/>
    </source>
</evidence>
<feature type="compositionally biased region" description="Basic and acidic residues" evidence="1">
    <location>
        <begin position="118"/>
        <end position="131"/>
    </location>
</feature>
<proteinExistence type="predicted"/>
<feature type="region of interest" description="Disordered" evidence="1">
    <location>
        <begin position="115"/>
        <end position="139"/>
    </location>
</feature>
<accession>A0AAV1VCK6</accession>
<reference evidence="2" key="1">
    <citation type="submission" date="2024-01" db="EMBL/GenBank/DDBJ databases">
        <authorList>
            <person name="Webb A."/>
        </authorList>
    </citation>
    <scope>NUCLEOTIDE SEQUENCE</scope>
    <source>
        <strain evidence="2">Pm1</strain>
    </source>
</reference>
<dbReference type="EMBL" id="CAKLBY020000309">
    <property type="protein sequence ID" value="CAK7944634.1"/>
    <property type="molecule type" value="Genomic_DNA"/>
</dbReference>
<name>A0AAV1VCK6_9STRA</name>
<dbReference type="AlphaFoldDB" id="A0AAV1VCK6"/>
<gene>
    <name evidence="2" type="ORF">PM001_LOCUS29784</name>
</gene>
<organism evidence="2 3">
    <name type="scientific">Peronospora matthiolae</name>
    <dbReference type="NCBI Taxonomy" id="2874970"/>
    <lineage>
        <taxon>Eukaryota</taxon>
        <taxon>Sar</taxon>
        <taxon>Stramenopiles</taxon>
        <taxon>Oomycota</taxon>
        <taxon>Peronosporomycetes</taxon>
        <taxon>Peronosporales</taxon>
        <taxon>Peronosporaceae</taxon>
        <taxon>Peronospora</taxon>
    </lineage>
</organism>
<sequence>MRIYSTELLAAAAFIASISSYSASGSKIAQPELSTSDRAPDRVDGATEEQALQTIDEAEREARMQPPSEVSASIAAANAKLSDSPGSTVATAVQTRLAQLDDGFAKALISRPESSEMAAKRLAQDPNDRRYVPPQTTGGAPLSEADLLELFEQARVYPQFLSSETLRKLNDEALAPRNARSSTPFTLLDLLIEIYRAKQGDFSELVSALSKAKAGEIISKDEAYALEETMLQYWKAKKVSFSRAYNFLGLSDLATRADLTDKNLDLLQRYYALFDPDSRRNILHACIRHKINNDGKLFLMIMESRGESSFANEMLAYIVKLGINRDVRPANILTALRRGKANDLVVVRLLTMVVVQERAKLDTRQETWTNLMNLLKEELVSRWLNSEEVTPGSVLSLFRLTDLSSIPEKVEFPSSVQKNVELDIFKTFVEGYNKKMKTGIKAEEMYTNERMAPAEARQERAPKRQRITGLSIRR</sequence>
<evidence type="ECO:0000313" key="3">
    <source>
        <dbReference type="Proteomes" id="UP001162060"/>
    </source>
</evidence>
<evidence type="ECO:0000256" key="1">
    <source>
        <dbReference type="SAM" id="MobiDB-lite"/>
    </source>
</evidence>
<feature type="region of interest" description="Disordered" evidence="1">
    <location>
        <begin position="452"/>
        <end position="474"/>
    </location>
</feature>
<dbReference type="Proteomes" id="UP001162060">
    <property type="component" value="Unassembled WGS sequence"/>
</dbReference>
<evidence type="ECO:0008006" key="4">
    <source>
        <dbReference type="Google" id="ProtNLM"/>
    </source>
</evidence>